<proteinExistence type="predicted"/>
<dbReference type="AlphaFoldDB" id="A0A645DL78"/>
<evidence type="ECO:0000259" key="1">
    <source>
        <dbReference type="Pfam" id="PF03466"/>
    </source>
</evidence>
<name>A0A645DL78_9ZZZZ</name>
<dbReference type="Gene3D" id="3.40.190.290">
    <property type="match status" value="1"/>
</dbReference>
<dbReference type="Pfam" id="PF03466">
    <property type="entry name" value="LysR_substrate"/>
    <property type="match status" value="1"/>
</dbReference>
<accession>A0A645DL78</accession>
<organism evidence="2">
    <name type="scientific">bioreactor metagenome</name>
    <dbReference type="NCBI Taxonomy" id="1076179"/>
    <lineage>
        <taxon>unclassified sequences</taxon>
        <taxon>metagenomes</taxon>
        <taxon>ecological metagenomes</taxon>
    </lineage>
</organism>
<dbReference type="PANTHER" id="PTHR30419:SF28">
    <property type="entry name" value="HTH-TYPE TRANSCRIPTIONAL REGULATOR BSDA"/>
    <property type="match status" value="1"/>
</dbReference>
<dbReference type="PANTHER" id="PTHR30419">
    <property type="entry name" value="HTH-TYPE TRANSCRIPTIONAL REGULATOR YBHD"/>
    <property type="match status" value="1"/>
</dbReference>
<dbReference type="InterPro" id="IPR050950">
    <property type="entry name" value="HTH-type_LysR_regulators"/>
</dbReference>
<gene>
    <name evidence="2" type="ORF">SDC9_137165</name>
</gene>
<dbReference type="GO" id="GO:0006355">
    <property type="term" value="P:regulation of DNA-templated transcription"/>
    <property type="evidence" value="ECO:0007669"/>
    <property type="project" value="TreeGrafter"/>
</dbReference>
<protein>
    <recommendedName>
        <fullName evidence="1">LysR substrate-binding domain-containing protein</fullName>
    </recommendedName>
</protein>
<reference evidence="2" key="1">
    <citation type="submission" date="2019-08" db="EMBL/GenBank/DDBJ databases">
        <authorList>
            <person name="Kucharzyk K."/>
            <person name="Murdoch R.W."/>
            <person name="Higgins S."/>
            <person name="Loffler F."/>
        </authorList>
    </citation>
    <scope>NUCLEOTIDE SEQUENCE</scope>
</reference>
<dbReference type="EMBL" id="VSSQ01037377">
    <property type="protein sequence ID" value="MPM90049.1"/>
    <property type="molecule type" value="Genomic_DNA"/>
</dbReference>
<feature type="domain" description="LysR substrate-binding" evidence="1">
    <location>
        <begin position="2"/>
        <end position="173"/>
    </location>
</feature>
<comment type="caution">
    <text evidence="2">The sequence shown here is derived from an EMBL/GenBank/DDBJ whole genome shotgun (WGS) entry which is preliminary data.</text>
</comment>
<sequence>MHPDVQFEVQEFDTLNEVNRLEVGTLDLSLSITNNIDRQKLNFVNFKTTDILFYTSVHNKLAEKSVIPISLLEGEPLILLNENSYQYQAVMELFQKNHLKPNIIHRSNQLNTIRKFIQDGLASSLLIGELLECDDSMITIPFEASPTVYIGIMWKKGMHLSALMSNFIEFVKTTRFFT</sequence>
<evidence type="ECO:0000313" key="2">
    <source>
        <dbReference type="EMBL" id="MPM90049.1"/>
    </source>
</evidence>
<dbReference type="GO" id="GO:0005829">
    <property type="term" value="C:cytosol"/>
    <property type="evidence" value="ECO:0007669"/>
    <property type="project" value="TreeGrafter"/>
</dbReference>
<dbReference type="InterPro" id="IPR005119">
    <property type="entry name" value="LysR_subst-bd"/>
</dbReference>
<dbReference type="SUPFAM" id="SSF53850">
    <property type="entry name" value="Periplasmic binding protein-like II"/>
    <property type="match status" value="1"/>
</dbReference>
<dbReference type="CDD" id="cd05466">
    <property type="entry name" value="PBP2_LTTR_substrate"/>
    <property type="match status" value="1"/>
</dbReference>